<dbReference type="AlphaFoldDB" id="A0A840E5B4"/>
<name>A0A840E5B4_9BACT</name>
<gene>
    <name evidence="1" type="ORF">GGR28_002890</name>
</gene>
<sequence>MKLSLLCSCVPALLLLGCSATKPPRKIRLAPVINEASGLVIEAERMIWHNDSGDGPYLYTTDLRGKLLKMDTLDAGALDYEDIAVDTQGLLYVGDFGNNTGRRTHGVIYRYDRSTSQTDSIVFIYPGQSGEGRLAAGNYDCEAMVAANGNLHLFTKDILFGDRPFYVRHYRLPARPGTYVAELVDSLYLPRRVVTGAALDPKTGELYLVAYNFRRLLGFLPSSSASLITLTDYPDDRFLSGRVRRRGIAWAIPTQHEAVAIFDERFLYVGAEATRLRKHAIARRLRRR</sequence>
<keyword evidence="2" id="KW-1185">Reference proteome</keyword>
<evidence type="ECO:0000313" key="1">
    <source>
        <dbReference type="EMBL" id="MBB4080260.1"/>
    </source>
</evidence>
<reference evidence="1 2" key="1">
    <citation type="submission" date="2020-08" db="EMBL/GenBank/DDBJ databases">
        <title>Genomic Encyclopedia of Type Strains, Phase IV (KMG-IV): sequencing the most valuable type-strain genomes for metagenomic binning, comparative biology and taxonomic classification.</title>
        <authorList>
            <person name="Goeker M."/>
        </authorList>
    </citation>
    <scope>NUCLEOTIDE SEQUENCE [LARGE SCALE GENOMIC DNA]</scope>
    <source>
        <strain evidence="1 2">DSM 105137</strain>
    </source>
</reference>
<protein>
    <submittedName>
        <fullName evidence="1">Uncharacterized protein</fullName>
    </submittedName>
</protein>
<evidence type="ECO:0000313" key="2">
    <source>
        <dbReference type="Proteomes" id="UP000576209"/>
    </source>
</evidence>
<organism evidence="1 2">
    <name type="scientific">Neolewinella aquimaris</name>
    <dbReference type="NCBI Taxonomy" id="1835722"/>
    <lineage>
        <taxon>Bacteria</taxon>
        <taxon>Pseudomonadati</taxon>
        <taxon>Bacteroidota</taxon>
        <taxon>Saprospiria</taxon>
        <taxon>Saprospirales</taxon>
        <taxon>Lewinellaceae</taxon>
        <taxon>Neolewinella</taxon>
    </lineage>
</organism>
<dbReference type="EMBL" id="JACIFF010000007">
    <property type="protein sequence ID" value="MBB4080260.1"/>
    <property type="molecule type" value="Genomic_DNA"/>
</dbReference>
<dbReference type="Proteomes" id="UP000576209">
    <property type="component" value="Unassembled WGS sequence"/>
</dbReference>
<proteinExistence type="predicted"/>
<comment type="caution">
    <text evidence="1">The sequence shown here is derived from an EMBL/GenBank/DDBJ whole genome shotgun (WGS) entry which is preliminary data.</text>
</comment>
<dbReference type="SUPFAM" id="SSF63825">
    <property type="entry name" value="YWTD domain"/>
    <property type="match status" value="1"/>
</dbReference>
<dbReference type="PROSITE" id="PS51257">
    <property type="entry name" value="PROKAR_LIPOPROTEIN"/>
    <property type="match status" value="1"/>
</dbReference>
<accession>A0A840E5B4</accession>
<dbReference type="RefSeq" id="WP_183496494.1">
    <property type="nucleotide sequence ID" value="NZ_JACIFF010000007.1"/>
</dbReference>